<evidence type="ECO:0000256" key="11">
    <source>
        <dbReference type="ARBA" id="ARBA00023034"/>
    </source>
</evidence>
<keyword evidence="12 15" id="KW-0342">GTP-binding</keyword>
<gene>
    <name evidence="21" type="primary">ZDHHC14_1</name>
    <name evidence="21" type="ORF">FOL46_000095</name>
</gene>
<dbReference type="PRINTS" id="PR00328">
    <property type="entry name" value="SAR1GTPBP"/>
</dbReference>
<dbReference type="InterPro" id="IPR006689">
    <property type="entry name" value="Small_GTPase_ARF/SAR"/>
</dbReference>
<evidence type="ECO:0000256" key="13">
    <source>
        <dbReference type="ARBA" id="ARBA00023136"/>
    </source>
</evidence>
<dbReference type="SMART" id="SM00178">
    <property type="entry name" value="SAR"/>
    <property type="match status" value="1"/>
</dbReference>
<dbReference type="Pfam" id="PF01529">
    <property type="entry name" value="DHHC"/>
    <property type="match status" value="1"/>
</dbReference>
<comment type="caution">
    <text evidence="21">The sequence shown here is derived from an EMBL/GenBank/DDBJ whole genome shotgun (WGS) entry which is preliminary data.</text>
</comment>
<keyword evidence="21" id="KW-0808">Transferase</keyword>
<dbReference type="GO" id="GO:0046872">
    <property type="term" value="F:metal ion binding"/>
    <property type="evidence" value="ECO:0007669"/>
    <property type="project" value="UniProtKB-KW"/>
</dbReference>
<dbReference type="SMART" id="SM00177">
    <property type="entry name" value="ARF"/>
    <property type="match status" value="1"/>
</dbReference>
<dbReference type="Proteomes" id="UP000572268">
    <property type="component" value="Unassembled WGS sequence"/>
</dbReference>
<evidence type="ECO:0000256" key="1">
    <source>
        <dbReference type="ARBA" id="ARBA00004141"/>
    </source>
</evidence>
<evidence type="ECO:0000256" key="7">
    <source>
        <dbReference type="ARBA" id="ARBA00022741"/>
    </source>
</evidence>
<dbReference type="Pfam" id="PF00025">
    <property type="entry name" value="Arf"/>
    <property type="match status" value="1"/>
</dbReference>
<dbReference type="InterPro" id="IPR027859">
    <property type="entry name" value="KATNIP_dom"/>
</dbReference>
<keyword evidence="4" id="KW-0813">Transport</keyword>
<evidence type="ECO:0000256" key="10">
    <source>
        <dbReference type="ARBA" id="ARBA00022989"/>
    </source>
</evidence>
<feature type="binding site" evidence="15">
    <location>
        <begin position="830"/>
        <end position="837"/>
    </location>
    <ligand>
        <name>GTP</name>
        <dbReference type="ChEBI" id="CHEBI:37565"/>
    </ligand>
</feature>
<evidence type="ECO:0000256" key="16">
    <source>
        <dbReference type="PIRSR" id="PIRSR606689-2"/>
    </source>
</evidence>
<feature type="binding site" evidence="15">
    <location>
        <position position="876"/>
    </location>
    <ligand>
        <name>GTP</name>
        <dbReference type="ChEBI" id="CHEBI:37565"/>
    </ligand>
</feature>
<feature type="domain" description="Palmitoyltransferase DHHC" evidence="19">
    <location>
        <begin position="681"/>
        <end position="801"/>
    </location>
</feature>
<evidence type="ECO:0000256" key="5">
    <source>
        <dbReference type="ARBA" id="ARBA00022692"/>
    </source>
</evidence>
<evidence type="ECO:0000256" key="4">
    <source>
        <dbReference type="ARBA" id="ARBA00022448"/>
    </source>
</evidence>
<feature type="region of interest" description="Disordered" evidence="17">
    <location>
        <begin position="1"/>
        <end position="22"/>
    </location>
</feature>
<dbReference type="PANTHER" id="PTHR45697">
    <property type="entry name" value="ADP-RIBOSYLATION FACTOR-LIKE PROTEIN 2-RELATED"/>
    <property type="match status" value="1"/>
</dbReference>
<feature type="transmembrane region" description="Helical" evidence="18">
    <location>
        <begin position="620"/>
        <end position="641"/>
    </location>
</feature>
<feature type="domain" description="KATNIP" evidence="20">
    <location>
        <begin position="332"/>
        <end position="488"/>
    </location>
</feature>
<accession>A0A7J6MVX7</accession>
<keyword evidence="16" id="KW-0460">Magnesium</keyword>
<feature type="region of interest" description="Disordered" evidence="17">
    <location>
        <begin position="275"/>
        <end position="319"/>
    </location>
</feature>
<evidence type="ECO:0000256" key="8">
    <source>
        <dbReference type="ARBA" id="ARBA00022892"/>
    </source>
</evidence>
<keyword evidence="11" id="KW-0333">Golgi apparatus</keyword>
<evidence type="ECO:0000256" key="9">
    <source>
        <dbReference type="ARBA" id="ARBA00022927"/>
    </source>
</evidence>
<keyword evidence="16" id="KW-0479">Metal-binding</keyword>
<dbReference type="GO" id="GO:0003924">
    <property type="term" value="F:GTPase activity"/>
    <property type="evidence" value="ECO:0007669"/>
    <property type="project" value="InterPro"/>
</dbReference>
<evidence type="ECO:0000259" key="20">
    <source>
        <dbReference type="Pfam" id="PF14652"/>
    </source>
</evidence>
<dbReference type="FunFam" id="3.40.50.300:FF:003500">
    <property type="entry name" value="ADP-ribosylation factor 1"/>
    <property type="match status" value="1"/>
</dbReference>
<evidence type="ECO:0000256" key="2">
    <source>
        <dbReference type="ARBA" id="ARBA00004555"/>
    </source>
</evidence>
<dbReference type="GO" id="GO:0005794">
    <property type="term" value="C:Golgi apparatus"/>
    <property type="evidence" value="ECO:0007669"/>
    <property type="project" value="UniProtKB-SubCell"/>
</dbReference>
<keyword evidence="8" id="KW-0931">ER-Golgi transport</keyword>
<reference evidence="21 22" key="1">
    <citation type="submission" date="2020-04" db="EMBL/GenBank/DDBJ databases">
        <title>Perkinsus olseni comparative genomics.</title>
        <authorList>
            <person name="Bogema D.R."/>
        </authorList>
    </citation>
    <scope>NUCLEOTIDE SEQUENCE [LARGE SCALE GENOMIC DNA]</scope>
    <source>
        <strain evidence="21">ATCC PRA-31</strain>
    </source>
</reference>
<dbReference type="InterPro" id="IPR044612">
    <property type="entry name" value="ARL2/3"/>
</dbReference>
<keyword evidence="10 18" id="KW-1133">Transmembrane helix</keyword>
<evidence type="ECO:0000256" key="15">
    <source>
        <dbReference type="PIRSR" id="PIRSR606689-1"/>
    </source>
</evidence>
<keyword evidence="7 15" id="KW-0547">Nucleotide-binding</keyword>
<evidence type="ECO:0000313" key="21">
    <source>
        <dbReference type="EMBL" id="KAF4675769.1"/>
    </source>
</evidence>
<comment type="similarity">
    <text evidence="3">Belongs to the small GTPase superfamily. Arf family.</text>
</comment>
<dbReference type="SUPFAM" id="SSF52540">
    <property type="entry name" value="P-loop containing nucleoside triphosphate hydrolases"/>
    <property type="match status" value="1"/>
</dbReference>
<proteinExistence type="inferred from homology"/>
<evidence type="ECO:0000256" key="18">
    <source>
        <dbReference type="SAM" id="Phobius"/>
    </source>
</evidence>
<dbReference type="GO" id="GO:0005525">
    <property type="term" value="F:GTP binding"/>
    <property type="evidence" value="ECO:0007669"/>
    <property type="project" value="UniProtKB-KW"/>
</dbReference>
<dbReference type="EMBL" id="JABANN010000010">
    <property type="protein sequence ID" value="KAF4675769.1"/>
    <property type="molecule type" value="Genomic_DNA"/>
</dbReference>
<dbReference type="Pfam" id="PF14652">
    <property type="entry name" value="DUF4457"/>
    <property type="match status" value="1"/>
</dbReference>
<comment type="subcellular location">
    <subcellularLocation>
        <location evidence="2">Golgi apparatus</location>
    </subcellularLocation>
    <subcellularLocation>
        <location evidence="1">Membrane</location>
        <topology evidence="1">Multi-pass membrane protein</topology>
    </subcellularLocation>
</comment>
<keyword evidence="6" id="KW-0519">Myristate</keyword>
<keyword evidence="9" id="KW-0653">Protein transport</keyword>
<feature type="binding site" evidence="16">
    <location>
        <position position="854"/>
    </location>
    <ligand>
        <name>Mg(2+)</name>
        <dbReference type="ChEBI" id="CHEBI:18420"/>
    </ligand>
</feature>
<dbReference type="NCBIfam" id="TIGR00231">
    <property type="entry name" value="small_GTP"/>
    <property type="match status" value="1"/>
</dbReference>
<feature type="transmembrane region" description="Helical" evidence="18">
    <location>
        <begin position="725"/>
        <end position="749"/>
    </location>
</feature>
<dbReference type="GO" id="GO:0016192">
    <property type="term" value="P:vesicle-mediated transport"/>
    <property type="evidence" value="ECO:0007669"/>
    <property type="project" value="UniProtKB-KW"/>
</dbReference>
<keyword evidence="13 18" id="KW-0472">Membrane</keyword>
<feature type="binding site" evidence="16">
    <location>
        <position position="837"/>
    </location>
    <ligand>
        <name>Mg(2+)</name>
        <dbReference type="ChEBI" id="CHEBI:18420"/>
    </ligand>
</feature>
<dbReference type="GO" id="GO:0016409">
    <property type="term" value="F:palmitoyltransferase activity"/>
    <property type="evidence" value="ECO:0007669"/>
    <property type="project" value="InterPro"/>
</dbReference>
<evidence type="ECO:0000256" key="12">
    <source>
        <dbReference type="ARBA" id="ARBA00023134"/>
    </source>
</evidence>
<feature type="compositionally biased region" description="Basic and acidic residues" evidence="17">
    <location>
        <begin position="275"/>
        <end position="287"/>
    </location>
</feature>
<dbReference type="GO" id="GO:0016020">
    <property type="term" value="C:membrane"/>
    <property type="evidence" value="ECO:0007669"/>
    <property type="project" value="UniProtKB-SubCell"/>
</dbReference>
<sequence>MQGCEQMVGADRTSQDHGGSYSHRYRLKYDKFTRERMADEKTDMAARERGFDLYRRGPLRRSSPRRRRPQEGGCIALVSNLERSDSARGGGISAAPEKRSGWGMRTVNLKADDGSVDPEEGRILEFMATASPEELSELRQSLSVDDGGTHRDGLSEEVIRSVSSLNNDQKAILMEVLDGAEAPVVEREESAASAEFEEPDGKLDLEENEGRARKVAMKQAPSRTLLRAVQPERSEDEVAARHQGISRCSMGDENDAMRESVDVRMHTLNASLSRKTFEALKPSRDGEPPADSPSARPVSALEVLPPVDTTGRRRQDQRQSYLVQGLVTSRRSVNTTAENMAITIPVLPRGRVLEVVIHSTWGDPNLVGLNGIELFDDSGGRLSFTRGSVASTLTAVEVLPKEEKPSGAMLMNLVREPYLTQDDMHTWLALFDPDGNQRIILDLGPKPVCLAMVRVWNYNKSRLYSARGVRNITLLLDRVPIFTGEIRQGPGELRQPRECCEHILFTDDLSVLARVEEADWLADSFENEGESPMPCIAAFLKSGMTLDKSRLCSPLKPADESTIDLYKIWPTPQTTFGCGGLCVCGPKPWTPVFTSLPIVLGFVLYVALPAMDMWRAMSPWLPVVTVVLFAMTMSSLLLAAYTDPGIMPRRALLDAMYRAGSSAALPDGDIDPEQAHSRGTFRYCGTCQMYRDVTTTSHCRVCDNCVLGFDHHCVFLNNCIGGRNYPFFMVFVASVTAFAAVVMVQFILWTSIIDEGSSLQIGIEIKPNPALAILARVLALLCLICLITLALFLGFHLCLLVTVWLPLMGLLKIVRKVKEQEREIRLLILGLDNAGKTTVLLRFNGEDISQIPPTVGFNIKTILFNDYKLNVWDVGGQKSIRSFWRNYFEATDGLIWVVDSLDRHRLTDCKEELHKLLKEERLAGASLLVLANKQDIAGALSPLQIRKVGSPSRGLAGKAGSLSAFGIGDDVDVPALGCADLLEEVSRESRVRVEELQSAVVEGMEASWIDYIRTDTRLSIAIRGADCAQERLRQVLLRLREIDKPLGEANAAVESLEKQVSALKRACWVHSRLRDATALLDRAACDFSIEDIAERCQLLKRARALVEPIAPLTRRGCPRVLTSCLDKCESLTLATIEDICRAVTDGPLLTIGFLELRSQSISPGLWIGCRALDVEVELLDVLAGRLVNGVINPLAAHSSGFRVVYAGFTRDWSIELKRSGQPNDALIAEALETMVEFLKRTIFSGETIPFLAMGQRLWPVMGNRLLSGVAMSTLDRLEAHMRHIGFIDKSSVRHVPSVSVVDADGTLAEASTPPEQWTPVPSTVLTKNSGAGRLDHRDLFEYEQLPLNRWRNGTQAAPFGILGALPHARDEPA</sequence>
<evidence type="ECO:0000256" key="14">
    <source>
        <dbReference type="ARBA" id="ARBA00023288"/>
    </source>
</evidence>
<dbReference type="PROSITE" id="PS50216">
    <property type="entry name" value="DHHC"/>
    <property type="match status" value="1"/>
</dbReference>
<evidence type="ECO:0000259" key="19">
    <source>
        <dbReference type="Pfam" id="PF01529"/>
    </source>
</evidence>
<dbReference type="PROSITE" id="PS51417">
    <property type="entry name" value="ARF"/>
    <property type="match status" value="1"/>
</dbReference>
<dbReference type="InterPro" id="IPR005225">
    <property type="entry name" value="Small_GTP-bd"/>
</dbReference>
<keyword evidence="14" id="KW-0449">Lipoprotein</keyword>
<evidence type="ECO:0000256" key="3">
    <source>
        <dbReference type="ARBA" id="ARBA00010290"/>
    </source>
</evidence>
<evidence type="ECO:0000313" key="22">
    <source>
        <dbReference type="Proteomes" id="UP000572268"/>
    </source>
</evidence>
<keyword evidence="5 18" id="KW-0812">Transmembrane</keyword>
<organism evidence="21 22">
    <name type="scientific">Perkinsus olseni</name>
    <name type="common">Perkinsus atlanticus</name>
    <dbReference type="NCBI Taxonomy" id="32597"/>
    <lineage>
        <taxon>Eukaryota</taxon>
        <taxon>Sar</taxon>
        <taxon>Alveolata</taxon>
        <taxon>Perkinsozoa</taxon>
        <taxon>Perkinsea</taxon>
        <taxon>Perkinsida</taxon>
        <taxon>Perkinsidae</taxon>
        <taxon>Perkinsus</taxon>
    </lineage>
</organism>
<feature type="transmembrane region" description="Helical" evidence="18">
    <location>
        <begin position="589"/>
        <end position="608"/>
    </location>
</feature>
<protein>
    <submittedName>
        <fullName evidence="21">Palmitoyltransferase zdhhc14</fullName>
    </submittedName>
</protein>
<feature type="binding site" evidence="15">
    <location>
        <begin position="932"/>
        <end position="935"/>
    </location>
    <ligand>
        <name>GTP</name>
        <dbReference type="ChEBI" id="CHEBI:37565"/>
    </ligand>
</feature>
<evidence type="ECO:0000256" key="6">
    <source>
        <dbReference type="ARBA" id="ARBA00022707"/>
    </source>
</evidence>
<evidence type="ECO:0000256" key="17">
    <source>
        <dbReference type="SAM" id="MobiDB-lite"/>
    </source>
</evidence>
<dbReference type="InterPro" id="IPR001594">
    <property type="entry name" value="Palmitoyltrfase_DHHC"/>
</dbReference>
<dbReference type="InterPro" id="IPR027417">
    <property type="entry name" value="P-loop_NTPase"/>
</dbReference>
<name>A0A7J6MVX7_PEROL</name>
<dbReference type="Gene3D" id="3.40.50.300">
    <property type="entry name" value="P-loop containing nucleotide triphosphate hydrolases"/>
    <property type="match status" value="1"/>
</dbReference>
<dbReference type="GO" id="GO:0015031">
    <property type="term" value="P:protein transport"/>
    <property type="evidence" value="ECO:0007669"/>
    <property type="project" value="UniProtKB-KW"/>
</dbReference>